<dbReference type="Gene3D" id="3.90.550.10">
    <property type="entry name" value="Spore Coat Polysaccharide Biosynthesis Protein SpsA, Chain A"/>
    <property type="match status" value="1"/>
</dbReference>
<feature type="domain" description="Glycosyltransferase 2-like" evidence="1">
    <location>
        <begin position="6"/>
        <end position="175"/>
    </location>
</feature>
<dbReference type="PANTHER" id="PTHR43685">
    <property type="entry name" value="GLYCOSYLTRANSFERASE"/>
    <property type="match status" value="1"/>
</dbReference>
<dbReference type="SUPFAM" id="SSF53448">
    <property type="entry name" value="Nucleotide-diphospho-sugar transferases"/>
    <property type="match status" value="1"/>
</dbReference>
<dbReference type="Pfam" id="PF00535">
    <property type="entry name" value="Glycos_transf_2"/>
    <property type="match status" value="1"/>
</dbReference>
<dbReference type="Proteomes" id="UP001161406">
    <property type="component" value="Unassembled WGS sequence"/>
</dbReference>
<dbReference type="RefSeq" id="WP_284388689.1">
    <property type="nucleotide sequence ID" value="NZ_BSNG01000001.1"/>
</dbReference>
<keyword evidence="3" id="KW-1185">Reference proteome</keyword>
<accession>A0ABQ5UF22</accession>
<evidence type="ECO:0000259" key="1">
    <source>
        <dbReference type="Pfam" id="PF00535"/>
    </source>
</evidence>
<evidence type="ECO:0000313" key="3">
    <source>
        <dbReference type="Proteomes" id="UP001161406"/>
    </source>
</evidence>
<dbReference type="InterPro" id="IPR029044">
    <property type="entry name" value="Nucleotide-diphossugar_trans"/>
</dbReference>
<comment type="caution">
    <text evidence="2">The sequence shown here is derived from an EMBL/GenBank/DDBJ whole genome shotgun (WGS) entry which is preliminary data.</text>
</comment>
<dbReference type="EMBL" id="BSNG01000001">
    <property type="protein sequence ID" value="GLQ09161.1"/>
    <property type="molecule type" value="Genomic_DNA"/>
</dbReference>
<proteinExistence type="predicted"/>
<organism evidence="2 3">
    <name type="scientific">Devosia yakushimensis</name>
    <dbReference type="NCBI Taxonomy" id="470028"/>
    <lineage>
        <taxon>Bacteria</taxon>
        <taxon>Pseudomonadati</taxon>
        <taxon>Pseudomonadota</taxon>
        <taxon>Alphaproteobacteria</taxon>
        <taxon>Hyphomicrobiales</taxon>
        <taxon>Devosiaceae</taxon>
        <taxon>Devosia</taxon>
    </lineage>
</organism>
<reference evidence="2" key="2">
    <citation type="submission" date="2023-01" db="EMBL/GenBank/DDBJ databases">
        <title>Draft genome sequence of Devosia yakushimensis strain NBRC 103855.</title>
        <authorList>
            <person name="Sun Q."/>
            <person name="Mori K."/>
        </authorList>
    </citation>
    <scope>NUCLEOTIDE SEQUENCE</scope>
    <source>
        <strain evidence="2">NBRC 103855</strain>
    </source>
</reference>
<reference evidence="2" key="1">
    <citation type="journal article" date="2014" name="Int. J. Syst. Evol. Microbiol.">
        <title>Complete genome of a new Firmicutes species belonging to the dominant human colonic microbiota ('Ruminococcus bicirculans') reveals two chromosomes and a selective capacity to utilize plant glucans.</title>
        <authorList>
            <consortium name="NISC Comparative Sequencing Program"/>
            <person name="Wegmann U."/>
            <person name="Louis P."/>
            <person name="Goesmann A."/>
            <person name="Henrissat B."/>
            <person name="Duncan S.H."/>
            <person name="Flint H.J."/>
        </authorList>
    </citation>
    <scope>NUCLEOTIDE SEQUENCE</scope>
    <source>
        <strain evidence="2">NBRC 103855</strain>
    </source>
</reference>
<dbReference type="CDD" id="cd00761">
    <property type="entry name" value="Glyco_tranf_GTA_type"/>
    <property type="match status" value="1"/>
</dbReference>
<gene>
    <name evidence="2" type="ORF">GCM10007913_10930</name>
</gene>
<evidence type="ECO:0000313" key="2">
    <source>
        <dbReference type="EMBL" id="GLQ09161.1"/>
    </source>
</evidence>
<dbReference type="PANTHER" id="PTHR43685:SF2">
    <property type="entry name" value="GLYCOSYLTRANSFERASE 2-LIKE DOMAIN-CONTAINING PROTEIN"/>
    <property type="match status" value="1"/>
</dbReference>
<dbReference type="InterPro" id="IPR050834">
    <property type="entry name" value="Glycosyltransf_2"/>
</dbReference>
<protein>
    <recommendedName>
        <fullName evidence="1">Glycosyltransferase 2-like domain-containing protein</fullName>
    </recommendedName>
</protein>
<sequence length="321" mass="35294">MIARFSVVVPLYNKGPHIERAIASALAQSLLPLEIIVVDDGSSDGGYEWVKAQANDLIRHEQRSGPGAGGYAARNRGIEMARGEWIAFLDADDEWHPNHLAELAEALAHAANAENVVTLFSGYEDIFPADRHETDPFTLRFAGERMEMDFKALLGHWVALNGSPIWTSATACRRTSLLEAGAFPDGRCSRGGDKDTWLRVAHLGNAVYTGTITANYYRDAVNMTTNKAFSNTVPCIVHSVDQMVEGERADLANLLRQLKNREIFRYALVSARTEGLQPQSWAGFDAGANPVRFMVLRALASPFGSVVARGMHKSRVLLRGR</sequence>
<name>A0ABQ5UF22_9HYPH</name>
<dbReference type="InterPro" id="IPR001173">
    <property type="entry name" value="Glyco_trans_2-like"/>
</dbReference>